<dbReference type="Pfam" id="PF01565">
    <property type="entry name" value="FAD_binding_4"/>
    <property type="match status" value="1"/>
</dbReference>
<keyword evidence="7" id="KW-0472">Membrane</keyword>
<evidence type="ECO:0000256" key="3">
    <source>
        <dbReference type="ARBA" id="ARBA00012405"/>
    </source>
</evidence>
<dbReference type="SUPFAM" id="SSF56176">
    <property type="entry name" value="FAD-binding/transporter-associated domain-like"/>
    <property type="match status" value="1"/>
</dbReference>
<keyword evidence="4" id="KW-0812">Transmembrane</keyword>
<dbReference type="GO" id="GO:0016020">
    <property type="term" value="C:membrane"/>
    <property type="evidence" value="ECO:0007669"/>
    <property type="project" value="UniProtKB-SubCell"/>
</dbReference>
<dbReference type="GO" id="GO:0008202">
    <property type="term" value="P:steroid metabolic process"/>
    <property type="evidence" value="ECO:0007669"/>
    <property type="project" value="TreeGrafter"/>
</dbReference>
<dbReference type="Proteomes" id="UP000838763">
    <property type="component" value="Unassembled WGS sequence"/>
</dbReference>
<dbReference type="InterPro" id="IPR016166">
    <property type="entry name" value="FAD-bd_PCMH"/>
</dbReference>
<dbReference type="InterPro" id="IPR002168">
    <property type="entry name" value="Lipase_GDXG_HIS_AS"/>
</dbReference>
<evidence type="ECO:0000256" key="2">
    <source>
        <dbReference type="ARBA" id="ARBA00010515"/>
    </source>
</evidence>
<dbReference type="PANTHER" id="PTHR10801">
    <property type="entry name" value="24-DEHYDROCHOLESTEROL REDUCTASE"/>
    <property type="match status" value="1"/>
</dbReference>
<dbReference type="OrthoDB" id="5354320at2759"/>
<dbReference type="SUPFAM" id="SSF53474">
    <property type="entry name" value="alpha/beta-Hydrolases"/>
    <property type="match status" value="1"/>
</dbReference>
<dbReference type="InterPro" id="IPR016169">
    <property type="entry name" value="FAD-bd_PCMH_sub2"/>
</dbReference>
<keyword evidence="6" id="KW-1133">Transmembrane helix</keyword>
<dbReference type="AlphaFoldDB" id="A0A9P1HBE7"/>
<feature type="domain" description="FAD-binding PCMH-type" evidence="8">
    <location>
        <begin position="219"/>
        <end position="422"/>
    </location>
</feature>
<dbReference type="InterPro" id="IPR036318">
    <property type="entry name" value="FAD-bd_PCMH-like_sf"/>
</dbReference>
<dbReference type="PROSITE" id="PS01173">
    <property type="entry name" value="LIPASE_GDXG_HIS"/>
    <property type="match status" value="1"/>
</dbReference>
<evidence type="ECO:0000256" key="6">
    <source>
        <dbReference type="ARBA" id="ARBA00022989"/>
    </source>
</evidence>
<protein>
    <recommendedName>
        <fullName evidence="3">Delta(24)-sterol reductase</fullName>
        <ecNumber evidence="3">1.3.1.72</ecNumber>
    </recommendedName>
</protein>
<keyword evidence="5" id="KW-0378">Hydrolase</keyword>
<dbReference type="Gene3D" id="3.30.465.10">
    <property type="match status" value="1"/>
</dbReference>
<dbReference type="InterPro" id="IPR006094">
    <property type="entry name" value="Oxid_FAD_bind_N"/>
</dbReference>
<dbReference type="GO" id="GO:0071949">
    <property type="term" value="F:FAD binding"/>
    <property type="evidence" value="ECO:0007669"/>
    <property type="project" value="InterPro"/>
</dbReference>
<evidence type="ECO:0000313" key="9">
    <source>
        <dbReference type="EMBL" id="CAI4219435.1"/>
    </source>
</evidence>
<evidence type="ECO:0000256" key="7">
    <source>
        <dbReference type="ARBA" id="ARBA00023136"/>
    </source>
</evidence>
<evidence type="ECO:0000256" key="5">
    <source>
        <dbReference type="ARBA" id="ARBA00022801"/>
    </source>
</evidence>
<dbReference type="GO" id="GO:0016787">
    <property type="term" value="F:hydrolase activity"/>
    <property type="evidence" value="ECO:0007669"/>
    <property type="project" value="UniProtKB-KW"/>
</dbReference>
<accession>A0A9P1HBE7</accession>
<dbReference type="PROSITE" id="PS51387">
    <property type="entry name" value="FAD_PCMH"/>
    <property type="match status" value="1"/>
</dbReference>
<dbReference type="InterPro" id="IPR029058">
    <property type="entry name" value="AB_hydrolase_fold"/>
</dbReference>
<comment type="subcellular location">
    <subcellularLocation>
        <location evidence="1">Membrane</location>
        <topology evidence="1">Single-pass membrane protein</topology>
    </subcellularLocation>
</comment>
<dbReference type="Gene3D" id="3.40.50.1820">
    <property type="entry name" value="alpha/beta hydrolase"/>
    <property type="match status" value="2"/>
</dbReference>
<dbReference type="GO" id="GO:0005737">
    <property type="term" value="C:cytoplasm"/>
    <property type="evidence" value="ECO:0007669"/>
    <property type="project" value="TreeGrafter"/>
</dbReference>
<proteinExistence type="inferred from homology"/>
<dbReference type="Pfam" id="PF07859">
    <property type="entry name" value="Abhydrolase_3"/>
    <property type="match status" value="1"/>
</dbReference>
<reference evidence="9" key="1">
    <citation type="submission" date="2022-11" db="EMBL/GenBank/DDBJ databases">
        <authorList>
            <person name="Scott C."/>
            <person name="Bruce N."/>
        </authorList>
    </citation>
    <scope>NUCLEOTIDE SEQUENCE</scope>
</reference>
<dbReference type="EMBL" id="CALLCH030000020">
    <property type="protein sequence ID" value="CAI4219435.1"/>
    <property type="molecule type" value="Genomic_DNA"/>
</dbReference>
<dbReference type="FunFam" id="3.30.465.10:FF:000031">
    <property type="entry name" value="FAD binding domain protein"/>
    <property type="match status" value="1"/>
</dbReference>
<organism evidence="9 10">
    <name type="scientific">Parascedosporium putredinis</name>
    <dbReference type="NCBI Taxonomy" id="1442378"/>
    <lineage>
        <taxon>Eukaryota</taxon>
        <taxon>Fungi</taxon>
        <taxon>Dikarya</taxon>
        <taxon>Ascomycota</taxon>
        <taxon>Pezizomycotina</taxon>
        <taxon>Sordariomycetes</taxon>
        <taxon>Hypocreomycetidae</taxon>
        <taxon>Microascales</taxon>
        <taxon>Microascaceae</taxon>
        <taxon>Parascedosporium</taxon>
    </lineage>
</organism>
<name>A0A9P1HBE7_9PEZI</name>
<evidence type="ECO:0000256" key="1">
    <source>
        <dbReference type="ARBA" id="ARBA00004167"/>
    </source>
</evidence>
<dbReference type="GO" id="GO:0050614">
    <property type="term" value="F:Delta24-sterol reductase activity"/>
    <property type="evidence" value="ECO:0007669"/>
    <property type="project" value="UniProtKB-EC"/>
</dbReference>
<evidence type="ECO:0000313" key="10">
    <source>
        <dbReference type="Proteomes" id="UP000838763"/>
    </source>
</evidence>
<sequence length="604" mass="67546">MENQRVQLLLTLLPKLPLILRVAILHILRRSESAKYLDLRSAITVSLLRSFIAPDRPTSISETQKLTLRDPGIKGRIWVSNYAAPPPPETGVKDALLAAIHHLKPTTDIAIPSRSLDILPVESEWTGYRADAHPNSTLPLISEKDKYAELLKECSSPTTILYFHGGAYYLLDPASHRPTTKKLAKLTGGRCYSVRYRLAPQNPFPSALLDALVSYLTLLYPSPDAYHEPVKSEHIVFAGDSSLSWERNAEFDYLPSVTAKSFENHLPWWELLADEDKFLALKLKQDGIKVVFEEYEAMPHCFAMILTNLPAAKRSKLTALVEPNVPMDRLVEATLSKGLIPPVVMEFPGITAGGGFAGTAGESSSFKHGFFDDTVNEVEMVLANGEIVRASRNDKGDLFHGAAGAVGTLGVTTLLELRLKEAKSYVKTTYRRTQNVDEAIRMVREQTQNPENDYVDGILFSKDHGVVVTGTMTNEKPATQPAQTFSGAWDPWYYLHVAEKTRDASTAAIVDYIPLAEYLFRYDRGGFWVGRAGFDYFKIFPFNRFMRWFLDDFLHTRMLYRALHGSGESARFVVQDLALPYSTAAQFIDYTAKILTSGHFGSAR</sequence>
<comment type="caution">
    <text evidence="9">The sequence shown here is derived from an EMBL/GenBank/DDBJ whole genome shotgun (WGS) entry which is preliminary data.</text>
</comment>
<comment type="similarity">
    <text evidence="2">Belongs to the 'GDXG' lipolytic enzyme family.</text>
</comment>
<evidence type="ECO:0000259" key="8">
    <source>
        <dbReference type="PROSITE" id="PS51387"/>
    </source>
</evidence>
<gene>
    <name evidence="9" type="ORF">PPNO1_LOCUS8997</name>
</gene>
<evidence type="ECO:0000256" key="4">
    <source>
        <dbReference type="ARBA" id="ARBA00022692"/>
    </source>
</evidence>
<dbReference type="PANTHER" id="PTHR10801:SF10">
    <property type="entry name" value="FAD BINDING DOMAIN PROTEIN (AFU_ORTHOLOGUE AFUA_6G14300)"/>
    <property type="match status" value="1"/>
</dbReference>
<dbReference type="EC" id="1.3.1.72" evidence="3"/>
<dbReference type="InterPro" id="IPR013094">
    <property type="entry name" value="AB_hydrolase_3"/>
</dbReference>
<dbReference type="InterPro" id="IPR040165">
    <property type="entry name" value="Diminuto-like"/>
</dbReference>
<dbReference type="GO" id="GO:0000246">
    <property type="term" value="F:Delta24(24-1) sterol reductase activity"/>
    <property type="evidence" value="ECO:0007669"/>
    <property type="project" value="TreeGrafter"/>
</dbReference>
<keyword evidence="10" id="KW-1185">Reference proteome</keyword>